<dbReference type="EMBL" id="JACXYU010000006">
    <property type="protein sequence ID" value="MBD3932649.1"/>
    <property type="molecule type" value="Genomic_DNA"/>
</dbReference>
<comment type="caution">
    <text evidence="2">The sequence shown here is derived from an EMBL/GenBank/DDBJ whole genome shotgun (WGS) entry which is preliminary data.</text>
</comment>
<feature type="compositionally biased region" description="Pro residues" evidence="1">
    <location>
        <begin position="27"/>
        <end position="46"/>
    </location>
</feature>
<sequence>MPHSSEEPQIRPSVPGPRASAGTARVPQPPRPAVPGPRPGPRPAPPRADRSRPGPGASGSTRPARGPAPSSPGTSTAALTAPTARIRLEAATAATAVAVADDAVDALLDEGRSPGDILVLTTGGPHPWAEHELTFGEGAYWRQQSEGGDVFYAHTSALARATSRPVVVVAVNGGTDAAIAESLPSALGKAGTDLVVCGDPEQLRSLL</sequence>
<evidence type="ECO:0000256" key="1">
    <source>
        <dbReference type="SAM" id="MobiDB-lite"/>
    </source>
</evidence>
<reference evidence="2" key="1">
    <citation type="submission" date="2020-09" db="EMBL/GenBank/DDBJ databases">
        <title>Secondary metabolite and genome analysis of marine Streptomyces chumphonensis KK1-2T.</title>
        <authorList>
            <person name="Phongsopitanun W."/>
            <person name="Kanchanasin P."/>
            <person name="Pittayakhajonwut P."/>
            <person name="Suwanborirux K."/>
            <person name="Tanasupawat S."/>
        </authorList>
    </citation>
    <scope>NUCLEOTIDE SEQUENCE</scope>
    <source>
        <strain evidence="2">KK1-2</strain>
    </source>
</reference>
<protein>
    <submittedName>
        <fullName evidence="2">Uncharacterized protein</fullName>
    </submittedName>
</protein>
<keyword evidence="3" id="KW-1185">Reference proteome</keyword>
<evidence type="ECO:0000313" key="2">
    <source>
        <dbReference type="EMBL" id="MBD3932649.1"/>
    </source>
</evidence>
<gene>
    <name evidence="2" type="ORF">IF129_13945</name>
</gene>
<feature type="region of interest" description="Disordered" evidence="1">
    <location>
        <begin position="1"/>
        <end position="77"/>
    </location>
</feature>
<proteinExistence type="predicted"/>
<dbReference type="AlphaFoldDB" id="A0A927EZ53"/>
<evidence type="ECO:0000313" key="3">
    <source>
        <dbReference type="Proteomes" id="UP000632289"/>
    </source>
</evidence>
<accession>A0A927EZ53</accession>
<organism evidence="2 3">
    <name type="scientific">Streptomyces chumphonensis</name>
    <dbReference type="NCBI Taxonomy" id="1214925"/>
    <lineage>
        <taxon>Bacteria</taxon>
        <taxon>Bacillati</taxon>
        <taxon>Actinomycetota</taxon>
        <taxon>Actinomycetes</taxon>
        <taxon>Kitasatosporales</taxon>
        <taxon>Streptomycetaceae</taxon>
        <taxon>Streptomyces</taxon>
    </lineage>
</organism>
<dbReference type="Proteomes" id="UP000632289">
    <property type="component" value="Unassembled WGS sequence"/>
</dbReference>
<name>A0A927EZ53_9ACTN</name>